<evidence type="ECO:0000313" key="2">
    <source>
        <dbReference type="EMBL" id="BBM84750.1"/>
    </source>
</evidence>
<dbReference type="Proteomes" id="UP000326354">
    <property type="component" value="Chromosome"/>
</dbReference>
<evidence type="ECO:0000256" key="1">
    <source>
        <dbReference type="SAM" id="Phobius"/>
    </source>
</evidence>
<dbReference type="AlphaFoldDB" id="A0A5S9IPF4"/>
<name>A0A5S9IPF4_UABAM</name>
<dbReference type="KEGG" id="uam:UABAM_03111"/>
<proteinExistence type="predicted"/>
<feature type="transmembrane region" description="Helical" evidence="1">
    <location>
        <begin position="25"/>
        <end position="44"/>
    </location>
</feature>
<keyword evidence="1" id="KW-1133">Transmembrane helix</keyword>
<accession>A0A5S9IPF4</accession>
<feature type="transmembrane region" description="Helical" evidence="1">
    <location>
        <begin position="97"/>
        <end position="117"/>
    </location>
</feature>
<dbReference type="OrthoDB" id="5515308at2"/>
<dbReference type="PANTHER" id="PTHR28026:SF9">
    <property type="entry name" value="2-HYDROXY-PALMITIC ACID DIOXYGENASE MPO1"/>
    <property type="match status" value="1"/>
</dbReference>
<feature type="transmembrane region" description="Helical" evidence="1">
    <location>
        <begin position="74"/>
        <end position="91"/>
    </location>
</feature>
<feature type="transmembrane region" description="Helical" evidence="1">
    <location>
        <begin position="50"/>
        <end position="67"/>
    </location>
</feature>
<evidence type="ECO:0000313" key="3">
    <source>
        <dbReference type="Proteomes" id="UP000326354"/>
    </source>
</evidence>
<gene>
    <name evidence="2" type="ORF">UABAM_03111</name>
</gene>
<keyword evidence="1" id="KW-0472">Membrane</keyword>
<keyword evidence="1" id="KW-0812">Transmembrane</keyword>
<sequence>MRTVQEYFCEYEGHHCNKYNKMTHYFGIPLIILGLMGLLARIPYSFEVYAGYRIDFAIITTVAVYFLFYIRMHFLLSIFMLICLGGLYVGAQYLSLYILWGVFVVGWILQLLGHIIFEKEKPSFMDNLVHLLIGPLWILNNIVKCVK</sequence>
<organism evidence="2 3">
    <name type="scientific">Uabimicrobium amorphum</name>
    <dbReference type="NCBI Taxonomy" id="2596890"/>
    <lineage>
        <taxon>Bacteria</taxon>
        <taxon>Pseudomonadati</taxon>
        <taxon>Planctomycetota</taxon>
        <taxon>Candidatus Uabimicrobiia</taxon>
        <taxon>Candidatus Uabimicrobiales</taxon>
        <taxon>Candidatus Uabimicrobiaceae</taxon>
        <taxon>Candidatus Uabimicrobium</taxon>
    </lineage>
</organism>
<reference evidence="2 3" key="1">
    <citation type="submission" date="2019-08" db="EMBL/GenBank/DDBJ databases">
        <title>Complete genome sequence of Candidatus Uab amorphum.</title>
        <authorList>
            <person name="Shiratori T."/>
            <person name="Suzuki S."/>
            <person name="Kakizawa Y."/>
            <person name="Ishida K."/>
        </authorList>
    </citation>
    <scope>NUCLEOTIDE SEQUENCE [LARGE SCALE GENOMIC DNA]</scope>
    <source>
        <strain evidence="2 3">SRT547</strain>
    </source>
</reference>
<dbReference type="InterPro" id="IPR009305">
    <property type="entry name" value="Mpo1-like"/>
</dbReference>
<dbReference type="PANTHER" id="PTHR28026">
    <property type="entry name" value="DUF962 DOMAIN PROTEIN (AFU_ORTHOLOGUE AFUA_8G05310)"/>
    <property type="match status" value="1"/>
</dbReference>
<dbReference type="EMBL" id="AP019860">
    <property type="protein sequence ID" value="BBM84750.1"/>
    <property type="molecule type" value="Genomic_DNA"/>
</dbReference>
<keyword evidence="3" id="KW-1185">Reference proteome</keyword>
<protein>
    <submittedName>
        <fullName evidence="2">Membrane protein</fullName>
    </submittedName>
</protein>
<dbReference type="Pfam" id="PF06127">
    <property type="entry name" value="Mpo1-like"/>
    <property type="match status" value="1"/>
</dbReference>
<dbReference type="GO" id="GO:0016020">
    <property type="term" value="C:membrane"/>
    <property type="evidence" value="ECO:0007669"/>
    <property type="project" value="GOC"/>
</dbReference>
<dbReference type="GO" id="GO:0046521">
    <property type="term" value="P:sphingoid catabolic process"/>
    <property type="evidence" value="ECO:0007669"/>
    <property type="project" value="TreeGrafter"/>
</dbReference>
<dbReference type="RefSeq" id="WP_151968883.1">
    <property type="nucleotide sequence ID" value="NZ_AP019860.1"/>
</dbReference>